<dbReference type="OrthoDB" id="3262895at2759"/>
<comment type="caution">
    <text evidence="1">The sequence shown here is derived from an EMBL/GenBank/DDBJ whole genome shotgun (WGS) entry which is preliminary data.</text>
</comment>
<protein>
    <submittedName>
        <fullName evidence="1">Uncharacterized protein</fullName>
    </submittedName>
</protein>
<dbReference type="STRING" id="1165861.A0A0L0VVE1"/>
<evidence type="ECO:0000313" key="2">
    <source>
        <dbReference type="Proteomes" id="UP000054564"/>
    </source>
</evidence>
<reference evidence="2" key="1">
    <citation type="submission" date="2014-03" db="EMBL/GenBank/DDBJ databases">
        <title>The Genome Sequence of Puccinia striiformis f. sp. tritici PST-78.</title>
        <authorList>
            <consortium name="The Broad Institute Genome Sequencing Platform"/>
            <person name="Cuomo C."/>
            <person name="Hulbert S."/>
            <person name="Chen X."/>
            <person name="Walker B."/>
            <person name="Young S.K."/>
            <person name="Zeng Q."/>
            <person name="Gargeya S."/>
            <person name="Fitzgerald M."/>
            <person name="Haas B."/>
            <person name="Abouelleil A."/>
            <person name="Alvarado L."/>
            <person name="Arachchi H.M."/>
            <person name="Berlin A.M."/>
            <person name="Chapman S.B."/>
            <person name="Goldberg J."/>
            <person name="Griggs A."/>
            <person name="Gujja S."/>
            <person name="Hansen M."/>
            <person name="Howarth C."/>
            <person name="Imamovic A."/>
            <person name="Larimer J."/>
            <person name="McCowan C."/>
            <person name="Montmayeur A."/>
            <person name="Murphy C."/>
            <person name="Neiman D."/>
            <person name="Pearson M."/>
            <person name="Priest M."/>
            <person name="Roberts A."/>
            <person name="Saif S."/>
            <person name="Shea T."/>
            <person name="Sisk P."/>
            <person name="Sykes S."/>
            <person name="Wortman J."/>
            <person name="Nusbaum C."/>
            <person name="Birren B."/>
        </authorList>
    </citation>
    <scope>NUCLEOTIDE SEQUENCE [LARGE SCALE GENOMIC DNA]</scope>
    <source>
        <strain evidence="2">race PST-78</strain>
    </source>
</reference>
<sequence length="107" mass="11967">MTKPKDLRSWFDGLIKLLKLERYPKKQGFELLTSEKVKCGKTKLLEQMEISIGALGVCSTDIGPGGKTMVEFERPGQYHTDPKLPYHTLRSGVPVGIIDHELGSKKP</sequence>
<organism evidence="1 2">
    <name type="scientific">Puccinia striiformis f. sp. tritici PST-78</name>
    <dbReference type="NCBI Taxonomy" id="1165861"/>
    <lineage>
        <taxon>Eukaryota</taxon>
        <taxon>Fungi</taxon>
        <taxon>Dikarya</taxon>
        <taxon>Basidiomycota</taxon>
        <taxon>Pucciniomycotina</taxon>
        <taxon>Pucciniomycetes</taxon>
        <taxon>Pucciniales</taxon>
        <taxon>Pucciniaceae</taxon>
        <taxon>Puccinia</taxon>
    </lineage>
</organism>
<dbReference type="EMBL" id="AJIL01000019">
    <property type="protein sequence ID" value="KNF03167.1"/>
    <property type="molecule type" value="Genomic_DNA"/>
</dbReference>
<keyword evidence="2" id="KW-1185">Reference proteome</keyword>
<proteinExistence type="predicted"/>
<accession>A0A0L0VVE1</accession>
<dbReference type="Gene3D" id="2.40.30.270">
    <property type="match status" value="1"/>
</dbReference>
<gene>
    <name evidence="1" type="ORF">PSTG_03754</name>
</gene>
<dbReference type="Proteomes" id="UP000054564">
    <property type="component" value="Unassembled WGS sequence"/>
</dbReference>
<dbReference type="AlphaFoldDB" id="A0A0L0VVE1"/>
<evidence type="ECO:0000313" key="1">
    <source>
        <dbReference type="EMBL" id="KNF03167.1"/>
    </source>
</evidence>
<name>A0A0L0VVE1_9BASI</name>